<name>A0A327SBL9_9SPHI</name>
<feature type="transmembrane region" description="Helical" evidence="9">
    <location>
        <begin position="317"/>
        <end position="338"/>
    </location>
</feature>
<feature type="domain" description="CBS" evidence="10">
    <location>
        <begin position="198"/>
        <end position="258"/>
    </location>
</feature>
<evidence type="ECO:0000256" key="1">
    <source>
        <dbReference type="ARBA" id="ARBA00004141"/>
    </source>
</evidence>
<evidence type="ECO:0000313" key="12">
    <source>
        <dbReference type="Proteomes" id="UP000249754"/>
    </source>
</evidence>
<feature type="transmembrane region" description="Helical" evidence="9">
    <location>
        <begin position="359"/>
        <end position="380"/>
    </location>
</feature>
<comment type="subunit">
    <text evidence="9">Homodimer.</text>
</comment>
<dbReference type="GO" id="GO:0005886">
    <property type="term" value="C:plasma membrane"/>
    <property type="evidence" value="ECO:0007669"/>
    <property type="project" value="UniProtKB-SubCell"/>
</dbReference>
<comment type="similarity">
    <text evidence="2 9">Belongs to the SLC41A transporter family.</text>
</comment>
<dbReference type="SUPFAM" id="SSF158791">
    <property type="entry name" value="MgtE N-terminal domain-like"/>
    <property type="match status" value="1"/>
</dbReference>
<feature type="transmembrane region" description="Helical" evidence="9">
    <location>
        <begin position="392"/>
        <end position="412"/>
    </location>
</feature>
<keyword evidence="7 9" id="KW-0472">Membrane</keyword>
<evidence type="ECO:0000256" key="6">
    <source>
        <dbReference type="ARBA" id="ARBA00022989"/>
    </source>
</evidence>
<dbReference type="OrthoDB" id="9790355at2"/>
<keyword evidence="9" id="KW-0479">Metal-binding</keyword>
<dbReference type="GO" id="GO:0046872">
    <property type="term" value="F:metal ion binding"/>
    <property type="evidence" value="ECO:0007669"/>
    <property type="project" value="UniProtKB-KW"/>
</dbReference>
<dbReference type="Proteomes" id="UP000249754">
    <property type="component" value="Unassembled WGS sequence"/>
</dbReference>
<keyword evidence="3 9" id="KW-0813">Transport</keyword>
<accession>A0A327SBL9</accession>
<dbReference type="Pfam" id="PF03448">
    <property type="entry name" value="MgtE_N"/>
    <property type="match status" value="1"/>
</dbReference>
<keyword evidence="9" id="KW-1003">Cell membrane</keyword>
<dbReference type="SUPFAM" id="SSF161093">
    <property type="entry name" value="MgtE membrane domain-like"/>
    <property type="match status" value="1"/>
</dbReference>
<sequence>MNLPFKEARKKIIGGDFSGLFKPGHQTGYIHPSEVAQLFISIPADKAIDAYNSFNAEQQLNVLPYLDVQLQKKIIKSISKDSASYILNHLKSDDRTIFYSASKGMELSRFLEYLNTGNRNEVANLLGYSAKSVARIINTDVATVSPEMTIAEATEHLRLHHKDTEAANVIYVVDDQDRLIDDVPVRRLVLNERSKKIMDIVDGFCITLKINETKEDAVQKFKEYDRVVLPVINDDHILLGVVTIDDVMDVAEQKATAEIQKFGGIEELDFPYVKTPFFSLLKKRAGWLIVLFLGEMLTATAMGYFDGEISKAVVLALFVPLIISSGGNSGSQAATLIIRAMALKELNLKDWWYVMRREILSGLVLGIILGAIGFIRIAIWQSLHWYNYGVHWFLLAVTIFFSLIGIVMWGTLSGSMVPMVLKKCKIDPATSSAPFVATLVDVTGLIIYFSIAAIFLKGTLL</sequence>
<organism evidence="11 12">
    <name type="scientific">Pedobacter cryoconitis</name>
    <dbReference type="NCBI Taxonomy" id="188932"/>
    <lineage>
        <taxon>Bacteria</taxon>
        <taxon>Pseudomonadati</taxon>
        <taxon>Bacteroidota</taxon>
        <taxon>Sphingobacteriia</taxon>
        <taxon>Sphingobacteriales</taxon>
        <taxon>Sphingobacteriaceae</taxon>
        <taxon>Pedobacter</taxon>
    </lineage>
</organism>
<dbReference type="SUPFAM" id="SSF54631">
    <property type="entry name" value="CBS-domain pair"/>
    <property type="match status" value="1"/>
</dbReference>
<keyword evidence="8" id="KW-0129">CBS domain</keyword>
<dbReference type="AlphaFoldDB" id="A0A327SBL9"/>
<dbReference type="Gene3D" id="1.10.357.20">
    <property type="entry name" value="SLC41 divalent cation transporters, integral membrane domain"/>
    <property type="match status" value="1"/>
</dbReference>
<dbReference type="PANTHER" id="PTHR41394:SF5">
    <property type="entry name" value="SLC41A_MGTE INTEGRAL MEMBRANE DOMAIN-CONTAINING PROTEIN"/>
    <property type="match status" value="1"/>
</dbReference>
<keyword evidence="4 9" id="KW-0812">Transmembrane</keyword>
<dbReference type="SMART" id="SM00924">
    <property type="entry name" value="MgtE_N"/>
    <property type="match status" value="1"/>
</dbReference>
<reference evidence="11 12" key="1">
    <citation type="submission" date="2018-06" db="EMBL/GenBank/DDBJ databases">
        <title>Genomic Encyclopedia of Archaeal and Bacterial Type Strains, Phase II (KMG-II): from individual species to whole genera.</title>
        <authorList>
            <person name="Goeker M."/>
        </authorList>
    </citation>
    <scope>NUCLEOTIDE SEQUENCE [LARGE SCALE GENOMIC DNA]</scope>
    <source>
        <strain evidence="11 12">DSM 14825</strain>
    </source>
</reference>
<evidence type="ECO:0000256" key="4">
    <source>
        <dbReference type="ARBA" id="ARBA00022692"/>
    </source>
</evidence>
<dbReference type="EMBL" id="QLLR01000023">
    <property type="protein sequence ID" value="RAJ26331.1"/>
    <property type="molecule type" value="Genomic_DNA"/>
</dbReference>
<dbReference type="InterPro" id="IPR036739">
    <property type="entry name" value="SLC41_membr_dom_sf"/>
</dbReference>
<dbReference type="PROSITE" id="PS51371">
    <property type="entry name" value="CBS"/>
    <property type="match status" value="1"/>
</dbReference>
<evidence type="ECO:0000313" key="11">
    <source>
        <dbReference type="EMBL" id="RAJ26331.1"/>
    </source>
</evidence>
<evidence type="ECO:0000256" key="5">
    <source>
        <dbReference type="ARBA" id="ARBA00022842"/>
    </source>
</evidence>
<dbReference type="InterPro" id="IPR046342">
    <property type="entry name" value="CBS_dom_sf"/>
</dbReference>
<gene>
    <name evidence="11" type="ORF">LY11_03775</name>
</gene>
<dbReference type="GO" id="GO:0015095">
    <property type="term" value="F:magnesium ion transmembrane transporter activity"/>
    <property type="evidence" value="ECO:0007669"/>
    <property type="project" value="UniProtKB-UniRule"/>
</dbReference>
<evidence type="ECO:0000256" key="7">
    <source>
        <dbReference type="ARBA" id="ARBA00023136"/>
    </source>
</evidence>
<dbReference type="PANTHER" id="PTHR41394">
    <property type="entry name" value="MAGNESIUM TRANSPORTER MGTE"/>
    <property type="match status" value="1"/>
</dbReference>
<evidence type="ECO:0000256" key="9">
    <source>
        <dbReference type="RuleBase" id="RU362011"/>
    </source>
</evidence>
<proteinExistence type="inferred from homology"/>
<comment type="caution">
    <text evidence="11">The sequence shown here is derived from an EMBL/GenBank/DDBJ whole genome shotgun (WGS) entry which is preliminary data.</text>
</comment>
<evidence type="ECO:0000256" key="2">
    <source>
        <dbReference type="ARBA" id="ARBA00009749"/>
    </source>
</evidence>
<evidence type="ECO:0000256" key="3">
    <source>
        <dbReference type="ARBA" id="ARBA00022448"/>
    </source>
</evidence>
<dbReference type="InterPro" id="IPR006669">
    <property type="entry name" value="MgtE_transporter"/>
</dbReference>
<keyword evidence="5 9" id="KW-0460">Magnesium</keyword>
<feature type="transmembrane region" description="Helical" evidence="9">
    <location>
        <begin position="285"/>
        <end position="305"/>
    </location>
</feature>
<dbReference type="Gene3D" id="1.25.60.10">
    <property type="entry name" value="MgtE N-terminal domain-like"/>
    <property type="match status" value="1"/>
</dbReference>
<dbReference type="CDD" id="cd04606">
    <property type="entry name" value="CBS_pair_Mg_transporter"/>
    <property type="match status" value="1"/>
</dbReference>
<dbReference type="InterPro" id="IPR006667">
    <property type="entry name" value="SLC41_membr_dom"/>
</dbReference>
<dbReference type="NCBIfam" id="TIGR00400">
    <property type="entry name" value="mgtE"/>
    <property type="match status" value="1"/>
</dbReference>
<comment type="function">
    <text evidence="9">Acts as a magnesium transporter.</text>
</comment>
<dbReference type="Pfam" id="PF00571">
    <property type="entry name" value="CBS"/>
    <property type="match status" value="2"/>
</dbReference>
<dbReference type="InterPro" id="IPR038076">
    <property type="entry name" value="MgtE_N_sf"/>
</dbReference>
<protein>
    <recommendedName>
        <fullName evidence="9">Magnesium transporter MgtE</fullName>
    </recommendedName>
</protein>
<keyword evidence="6 9" id="KW-1133">Transmembrane helix</keyword>
<dbReference type="RefSeq" id="WP_111635172.1">
    <property type="nucleotide sequence ID" value="NZ_QLLR01000023.1"/>
</dbReference>
<dbReference type="InterPro" id="IPR006668">
    <property type="entry name" value="Mg_transptr_MgtE_intracell_dom"/>
</dbReference>
<feature type="transmembrane region" description="Helical" evidence="9">
    <location>
        <begin position="433"/>
        <end position="456"/>
    </location>
</feature>
<comment type="subcellular location">
    <subcellularLocation>
        <location evidence="9">Cell membrane</location>
        <topology evidence="9">Multi-pass membrane protein</topology>
    </subcellularLocation>
    <subcellularLocation>
        <location evidence="1">Membrane</location>
        <topology evidence="1">Multi-pass membrane protein</topology>
    </subcellularLocation>
</comment>
<dbReference type="Pfam" id="PF01769">
    <property type="entry name" value="MgtE"/>
    <property type="match status" value="1"/>
</dbReference>
<evidence type="ECO:0000256" key="8">
    <source>
        <dbReference type="PROSITE-ProRule" id="PRU00703"/>
    </source>
</evidence>
<evidence type="ECO:0000259" key="10">
    <source>
        <dbReference type="PROSITE" id="PS51371"/>
    </source>
</evidence>
<dbReference type="InterPro" id="IPR000644">
    <property type="entry name" value="CBS_dom"/>
</dbReference>
<dbReference type="Gene3D" id="3.10.580.10">
    <property type="entry name" value="CBS-domain"/>
    <property type="match status" value="1"/>
</dbReference>